<gene>
    <name evidence="4" type="ORF">A3840_09760</name>
</gene>
<feature type="domain" description="HTH tetR-type" evidence="3">
    <location>
        <begin position="1"/>
        <end position="34"/>
    </location>
</feature>
<evidence type="ECO:0000256" key="2">
    <source>
        <dbReference type="PROSITE-ProRule" id="PRU00335"/>
    </source>
</evidence>
<evidence type="ECO:0000313" key="5">
    <source>
        <dbReference type="Proteomes" id="UP000078389"/>
    </source>
</evidence>
<comment type="caution">
    <text evidence="4">The sequence shown here is derived from an EMBL/GenBank/DDBJ whole genome shotgun (WGS) entry which is preliminary data.</text>
</comment>
<keyword evidence="5" id="KW-1185">Reference proteome</keyword>
<dbReference type="STRING" id="1770058.A3840_09760"/>
<evidence type="ECO:0000256" key="1">
    <source>
        <dbReference type="ARBA" id="ARBA00023125"/>
    </source>
</evidence>
<reference evidence="4 5" key="1">
    <citation type="submission" date="2016-03" db="EMBL/GenBank/DDBJ databases">
        <title>Genome sequencing of Devosia sp. S37.</title>
        <authorList>
            <person name="Mohd Nor M."/>
        </authorList>
    </citation>
    <scope>NUCLEOTIDE SEQUENCE [LARGE SCALE GENOMIC DNA]</scope>
    <source>
        <strain evidence="4 5">S37</strain>
    </source>
</reference>
<dbReference type="PROSITE" id="PS50977">
    <property type="entry name" value="HTH_TETR_2"/>
    <property type="match status" value="1"/>
</dbReference>
<evidence type="ECO:0000313" key="4">
    <source>
        <dbReference type="EMBL" id="OAM77480.1"/>
    </source>
</evidence>
<keyword evidence="1 2" id="KW-0238">DNA-binding</keyword>
<dbReference type="SUPFAM" id="SSF48498">
    <property type="entry name" value="Tetracyclin repressor-like, C-terminal domain"/>
    <property type="match status" value="1"/>
</dbReference>
<organism evidence="4 5">
    <name type="scientific">Devosia elaeis</name>
    <dbReference type="NCBI Taxonomy" id="1770058"/>
    <lineage>
        <taxon>Bacteria</taxon>
        <taxon>Pseudomonadati</taxon>
        <taxon>Pseudomonadota</taxon>
        <taxon>Alphaproteobacteria</taxon>
        <taxon>Hyphomicrobiales</taxon>
        <taxon>Devosiaceae</taxon>
        <taxon>Devosia</taxon>
    </lineage>
</organism>
<protein>
    <recommendedName>
        <fullName evidence="3">HTH tetR-type domain-containing protein</fullName>
    </recommendedName>
</protein>
<dbReference type="InterPro" id="IPR001647">
    <property type="entry name" value="HTH_TetR"/>
</dbReference>
<dbReference type="AlphaFoldDB" id="A0A178HYD4"/>
<proteinExistence type="predicted"/>
<dbReference type="InterPro" id="IPR036271">
    <property type="entry name" value="Tet_transcr_reg_TetR-rel_C_sf"/>
</dbReference>
<dbReference type="Gene3D" id="1.10.357.10">
    <property type="entry name" value="Tetracycline Repressor, domain 2"/>
    <property type="match status" value="1"/>
</dbReference>
<dbReference type="EMBL" id="LVVY01000083">
    <property type="protein sequence ID" value="OAM77480.1"/>
    <property type="molecule type" value="Genomic_DNA"/>
</dbReference>
<dbReference type="GO" id="GO:0003677">
    <property type="term" value="F:DNA binding"/>
    <property type="evidence" value="ECO:0007669"/>
    <property type="project" value="UniProtKB-UniRule"/>
</dbReference>
<name>A0A178HYD4_9HYPH</name>
<dbReference type="Proteomes" id="UP000078389">
    <property type="component" value="Unassembled WGS sequence"/>
</dbReference>
<comment type="caution">
    <text evidence="2">Lacks conserved residue(s) required for the propagation of feature annotation.</text>
</comment>
<evidence type="ECO:0000259" key="3">
    <source>
        <dbReference type="PROSITE" id="PS50977"/>
    </source>
</evidence>
<sequence>MARAAGVSKANIFHHFARLDDIVVDAFEMFLLAMPSMQPEPGTGLRDWLLALGAETSAHMDADPALAGAYMGFIVRARGDGPLRARVAAIAAEAEARFEAALALLAPGRFSAAERRALAGLILLTGDGLALHRQLFPERAGSQAAAWHAFVDSIAPAEKRP</sequence>
<accession>A0A178HYD4</accession>